<accession>A0ABV9EQR9</accession>
<name>A0ABV9EQR9_9ACTN</name>
<comment type="caution">
    <text evidence="1">The sequence shown here is derived from an EMBL/GenBank/DDBJ whole genome shotgun (WGS) entry which is preliminary data.</text>
</comment>
<sequence length="178" mass="17265">MVTGVPVAQAATCAASAACDTTTTFDISAGALEITVPDTADLTNDGAPGGFAYGLLGAVTVNDARASATPAWTATVTGTSFITGGGDDPGETIANSSVYYCSGSATATTGNGTFTAGQTGCAAPGPATGATLAAQRNAYSHTTGTGNNSATWNPQITAVLALSNITGQYTGTISHTVA</sequence>
<dbReference type="EMBL" id="JBHSFN010000026">
    <property type="protein sequence ID" value="MFC4590821.1"/>
    <property type="molecule type" value="Genomic_DNA"/>
</dbReference>
<organism evidence="1 2">
    <name type="scientific">Sphaerisporangium corydalis</name>
    <dbReference type="NCBI Taxonomy" id="1441875"/>
    <lineage>
        <taxon>Bacteria</taxon>
        <taxon>Bacillati</taxon>
        <taxon>Actinomycetota</taxon>
        <taxon>Actinomycetes</taxon>
        <taxon>Streptosporangiales</taxon>
        <taxon>Streptosporangiaceae</taxon>
        <taxon>Sphaerisporangium</taxon>
    </lineage>
</organism>
<protein>
    <recommendedName>
        <fullName evidence="3">WxL domain-containing protein</fullName>
    </recommendedName>
</protein>
<dbReference type="Proteomes" id="UP001595891">
    <property type="component" value="Unassembled WGS sequence"/>
</dbReference>
<proteinExistence type="predicted"/>
<evidence type="ECO:0008006" key="3">
    <source>
        <dbReference type="Google" id="ProtNLM"/>
    </source>
</evidence>
<dbReference type="RefSeq" id="WP_262844303.1">
    <property type="nucleotide sequence ID" value="NZ_JANZYP010000027.1"/>
</dbReference>
<reference evidence="2" key="1">
    <citation type="journal article" date="2019" name="Int. J. Syst. Evol. Microbiol.">
        <title>The Global Catalogue of Microorganisms (GCM) 10K type strain sequencing project: providing services to taxonomists for standard genome sequencing and annotation.</title>
        <authorList>
            <consortium name="The Broad Institute Genomics Platform"/>
            <consortium name="The Broad Institute Genome Sequencing Center for Infectious Disease"/>
            <person name="Wu L."/>
            <person name="Ma J."/>
        </authorList>
    </citation>
    <scope>NUCLEOTIDE SEQUENCE [LARGE SCALE GENOMIC DNA]</scope>
    <source>
        <strain evidence="2">CCUG 49560</strain>
    </source>
</reference>
<evidence type="ECO:0000313" key="2">
    <source>
        <dbReference type="Proteomes" id="UP001595891"/>
    </source>
</evidence>
<keyword evidence="2" id="KW-1185">Reference proteome</keyword>
<evidence type="ECO:0000313" key="1">
    <source>
        <dbReference type="EMBL" id="MFC4590821.1"/>
    </source>
</evidence>
<gene>
    <name evidence="1" type="ORF">ACFO8L_32320</name>
</gene>